<name>A0ABN0DT78_AERSS</name>
<dbReference type="EMBL" id="AGVO01000114">
    <property type="protein sequence ID" value="EHI50182.1"/>
    <property type="molecule type" value="Genomic_DNA"/>
</dbReference>
<dbReference type="Proteomes" id="UP000006428">
    <property type="component" value="Unassembled WGS sequence"/>
</dbReference>
<reference evidence="1 2" key="1">
    <citation type="journal article" date="2012" name="Front. Microbiol.">
        <title>Draft Genome Sequence of the Virulent Strain 01-B526 of the Fish Pathogen Aeromonas salmonicida.</title>
        <authorList>
            <person name="Charette S.J."/>
            <person name="Brochu F."/>
            <person name="Boyle B."/>
            <person name="Filion G."/>
            <person name="Tanaka K.H."/>
            <person name="Derome N."/>
        </authorList>
    </citation>
    <scope>NUCLEOTIDE SEQUENCE [LARGE SCALE GENOMIC DNA]</scope>
    <source>
        <strain evidence="1 2">01-B526</strain>
    </source>
</reference>
<accession>A0ABN0DT78</accession>
<evidence type="ECO:0000313" key="1">
    <source>
        <dbReference type="EMBL" id="EHI50182.1"/>
    </source>
</evidence>
<gene>
    <name evidence="1" type="ORF">IYQ_23005</name>
</gene>
<evidence type="ECO:0000313" key="2">
    <source>
        <dbReference type="Proteomes" id="UP000006428"/>
    </source>
</evidence>
<comment type="caution">
    <text evidence="1">The sequence shown here is derived from an EMBL/GenBank/DDBJ whole genome shotgun (WGS) entry which is preliminary data.</text>
</comment>
<organism evidence="1 2">
    <name type="scientific">Aeromonas salmonicida subsp. salmonicida 01-B526</name>
    <dbReference type="NCBI Taxonomy" id="1076135"/>
    <lineage>
        <taxon>Bacteria</taxon>
        <taxon>Pseudomonadati</taxon>
        <taxon>Pseudomonadota</taxon>
        <taxon>Gammaproteobacteria</taxon>
        <taxon>Aeromonadales</taxon>
        <taxon>Aeromonadaceae</taxon>
        <taxon>Aeromonas</taxon>
    </lineage>
</organism>
<protein>
    <submittedName>
        <fullName evidence="1">Uncharacterized protein</fullName>
    </submittedName>
</protein>
<sequence>MKWQNLRQVYTGRGGVVVVYRGEGQGWVNEL</sequence>
<proteinExistence type="predicted"/>
<keyword evidence="2" id="KW-1185">Reference proteome</keyword>